<dbReference type="RefSeq" id="WP_243303334.1">
    <property type="nucleotide sequence ID" value="NZ_JALGBI010000001.1"/>
</dbReference>
<organism evidence="8 9">
    <name type="scientific">Variovorax terrae</name>
    <dbReference type="NCBI Taxonomy" id="2923278"/>
    <lineage>
        <taxon>Bacteria</taxon>
        <taxon>Pseudomonadati</taxon>
        <taxon>Pseudomonadota</taxon>
        <taxon>Betaproteobacteria</taxon>
        <taxon>Burkholderiales</taxon>
        <taxon>Comamonadaceae</taxon>
        <taxon>Variovorax</taxon>
    </lineage>
</organism>
<evidence type="ECO:0000313" key="8">
    <source>
        <dbReference type="EMBL" id="MCJ0761809.1"/>
    </source>
</evidence>
<name>A0A9X2AL25_9BURK</name>
<evidence type="ECO:0000256" key="2">
    <source>
        <dbReference type="ARBA" id="ARBA00010393"/>
    </source>
</evidence>
<dbReference type="Gene3D" id="3.40.50.300">
    <property type="entry name" value="P-loop containing nucleotide triphosphate hydrolases"/>
    <property type="match status" value="1"/>
</dbReference>
<dbReference type="Proteomes" id="UP001139447">
    <property type="component" value="Unassembled WGS sequence"/>
</dbReference>
<evidence type="ECO:0000256" key="3">
    <source>
        <dbReference type="ARBA" id="ARBA00022490"/>
    </source>
</evidence>
<dbReference type="FunFam" id="3.40.50.300:FF:000013">
    <property type="entry name" value="PhoH family ATPase"/>
    <property type="match status" value="1"/>
</dbReference>
<keyword evidence="5" id="KW-0067">ATP-binding</keyword>
<evidence type="ECO:0000259" key="7">
    <source>
        <dbReference type="Pfam" id="PF02562"/>
    </source>
</evidence>
<dbReference type="InterPro" id="IPR027417">
    <property type="entry name" value="P-loop_NTPase"/>
</dbReference>
<comment type="subcellular location">
    <subcellularLocation>
        <location evidence="1">Cytoplasm</location>
    </subcellularLocation>
</comment>
<dbReference type="GO" id="GO:0005524">
    <property type="term" value="F:ATP binding"/>
    <property type="evidence" value="ECO:0007669"/>
    <property type="project" value="UniProtKB-KW"/>
</dbReference>
<comment type="caution">
    <text evidence="8">The sequence shown here is derived from an EMBL/GenBank/DDBJ whole genome shotgun (WGS) entry which is preliminary data.</text>
</comment>
<dbReference type="PANTHER" id="PTHR30473:SF1">
    <property type="entry name" value="PHOH-LIKE PROTEIN"/>
    <property type="match status" value="1"/>
</dbReference>
<gene>
    <name evidence="8" type="ORF">MMF98_01175</name>
</gene>
<accession>A0A9X2AL25</accession>
<keyword evidence="3" id="KW-0963">Cytoplasm</keyword>
<keyword evidence="9" id="KW-1185">Reference proteome</keyword>
<proteinExistence type="inferred from homology"/>
<dbReference type="InterPro" id="IPR051451">
    <property type="entry name" value="PhoH2-like"/>
</dbReference>
<dbReference type="InterPro" id="IPR003714">
    <property type="entry name" value="PhoH"/>
</dbReference>
<evidence type="ECO:0000256" key="6">
    <source>
        <dbReference type="ARBA" id="ARBA00039970"/>
    </source>
</evidence>
<sequence length="316" mass="34822">MILRHSFTPPNNTRLGHLCGPTDEHLRTIEAALQVRIAHRHEQFKVDGAKARAERALEVLQALYEIAARPIDAAKVQLMLAGDAAMSEAEDGSMTLHTRRTDLRARTPNQSVYLDNIAHHDITFGIGPAGTGKTYLAVACAVDALERSAVQRIVLTRPAVEAGEKLGFLPGDLSQKVDPYLRPLYDALYDLMGVERVNKAFERSALEIAPLAFMRGRTLNNAFVILDEAQNTTPEQMKMFLTRIGFGSKAVVTGDVSQIDLPRGQLSGLVDAERVLKRVKGIAHTRFTSADVVRHPLVARIVDAYDAQRKRVDATK</sequence>
<protein>
    <recommendedName>
        <fullName evidence="6">PhoH-like protein</fullName>
    </recommendedName>
</protein>
<keyword evidence="4" id="KW-0547">Nucleotide-binding</keyword>
<evidence type="ECO:0000256" key="1">
    <source>
        <dbReference type="ARBA" id="ARBA00004496"/>
    </source>
</evidence>
<comment type="similarity">
    <text evidence="2">Belongs to the PhoH family.</text>
</comment>
<evidence type="ECO:0000256" key="5">
    <source>
        <dbReference type="ARBA" id="ARBA00022840"/>
    </source>
</evidence>
<evidence type="ECO:0000256" key="4">
    <source>
        <dbReference type="ARBA" id="ARBA00022741"/>
    </source>
</evidence>
<dbReference type="PANTHER" id="PTHR30473">
    <property type="entry name" value="PROTEIN PHOH"/>
    <property type="match status" value="1"/>
</dbReference>
<evidence type="ECO:0000313" key="9">
    <source>
        <dbReference type="Proteomes" id="UP001139447"/>
    </source>
</evidence>
<dbReference type="EMBL" id="JALGBI010000001">
    <property type="protein sequence ID" value="MCJ0761809.1"/>
    <property type="molecule type" value="Genomic_DNA"/>
</dbReference>
<dbReference type="AlphaFoldDB" id="A0A9X2AL25"/>
<feature type="domain" description="PhoH-like protein" evidence="7">
    <location>
        <begin position="103"/>
        <end position="306"/>
    </location>
</feature>
<reference evidence="8" key="1">
    <citation type="submission" date="2022-03" db="EMBL/GenBank/DDBJ databases">
        <authorList>
            <person name="Woo C.Y."/>
        </authorList>
    </citation>
    <scope>NUCLEOTIDE SEQUENCE</scope>
    <source>
        <strain evidence="8">CYS-02</strain>
    </source>
</reference>
<dbReference type="GO" id="GO:0005829">
    <property type="term" value="C:cytosol"/>
    <property type="evidence" value="ECO:0007669"/>
    <property type="project" value="TreeGrafter"/>
</dbReference>
<dbReference type="Pfam" id="PF02562">
    <property type="entry name" value="PhoH"/>
    <property type="match status" value="1"/>
</dbReference>
<dbReference type="SUPFAM" id="SSF52540">
    <property type="entry name" value="P-loop containing nucleoside triphosphate hydrolases"/>
    <property type="match status" value="1"/>
</dbReference>